<dbReference type="Pfam" id="PF04860">
    <property type="entry name" value="Phage_portal"/>
    <property type="match status" value="1"/>
</dbReference>
<proteinExistence type="predicted"/>
<protein>
    <submittedName>
        <fullName evidence="1">Phage portal protein</fullName>
    </submittedName>
</protein>
<evidence type="ECO:0000313" key="2">
    <source>
        <dbReference type="Proteomes" id="UP000267268"/>
    </source>
</evidence>
<dbReference type="Proteomes" id="UP000267268">
    <property type="component" value="Chromosome 1"/>
</dbReference>
<dbReference type="InterPro" id="IPR006944">
    <property type="entry name" value="Phage/GTA_portal"/>
</dbReference>
<reference evidence="1 2" key="1">
    <citation type="submission" date="2018-12" db="EMBL/GenBank/DDBJ databases">
        <title>Flammeovirga pectinis sp. nov., isolated from the gut of the Korean scallop, Patinopecten yessoensis.</title>
        <authorList>
            <person name="Bae J.-W."/>
            <person name="Jeong Y.-S."/>
            <person name="Kang W."/>
        </authorList>
    </citation>
    <scope>NUCLEOTIDE SEQUENCE [LARGE SCALE GENOMIC DNA]</scope>
    <source>
        <strain evidence="1 2">L12M1</strain>
    </source>
</reference>
<accession>A0A3Q9FPB2</accession>
<name>A0A3Q9FPB2_9BACT</name>
<gene>
    <name evidence="1" type="ORF">EI427_11455</name>
</gene>
<organism evidence="1 2">
    <name type="scientific">Flammeovirga pectinis</name>
    <dbReference type="NCBI Taxonomy" id="2494373"/>
    <lineage>
        <taxon>Bacteria</taxon>
        <taxon>Pseudomonadati</taxon>
        <taxon>Bacteroidota</taxon>
        <taxon>Cytophagia</taxon>
        <taxon>Cytophagales</taxon>
        <taxon>Flammeovirgaceae</taxon>
        <taxon>Flammeovirga</taxon>
    </lineage>
</organism>
<dbReference type="EMBL" id="CP034562">
    <property type="protein sequence ID" value="AZQ62827.1"/>
    <property type="molecule type" value="Genomic_DNA"/>
</dbReference>
<dbReference type="RefSeq" id="WP_126614714.1">
    <property type="nucleotide sequence ID" value="NZ_CP034562.1"/>
</dbReference>
<dbReference type="KEGG" id="fll:EI427_11455"/>
<dbReference type="AlphaFoldDB" id="A0A3Q9FPB2"/>
<sequence length="388" mass="44046">MSLTKNIKQLFSPTEQRSETIGFIDDTTSNLVDSDLEREQWTTLTDKLGANGSYLTSEIVTMLASTPIQQFDNQTNFVFTKGFKNRVPLLTPSLTSKRAFYQSCIADILKYGVAYATYDSNNRIQYLKYNSCTLKSDWSAPYTNYELEVSNVAQSGKKSNSFTLNQKQFCMFMHPIFSSSQYANKPMEFVNNYQSMLAEIDSLDESLAKNRGVGATVISTATKVRDGQASKILEKFREKIVKTGMIIFEGALLDSKPLTPASANDRSLFNESRKYSNNQIAKLFLIDAEAYSKANSEEKFMLLQAWQNVFLSEYENTLLEPTQSFRFNFLASNYVNVSDRETVVQSLFTSNSIDSKGVQRIYNLTDMNVNNDFISVQVQNKNNIENEK</sequence>
<evidence type="ECO:0000313" key="1">
    <source>
        <dbReference type="EMBL" id="AZQ62827.1"/>
    </source>
</evidence>
<keyword evidence="2" id="KW-1185">Reference proteome</keyword>